<dbReference type="Gene3D" id="2.60.40.1120">
    <property type="entry name" value="Carboxypeptidase-like, regulatory domain"/>
    <property type="match status" value="1"/>
</dbReference>
<dbReference type="NCBIfam" id="TIGR04057">
    <property type="entry name" value="SusC_RagA_signa"/>
    <property type="match status" value="1"/>
</dbReference>
<keyword evidence="3 8" id="KW-1134">Transmembrane beta strand</keyword>
<dbReference type="SUPFAM" id="SSF56935">
    <property type="entry name" value="Porins"/>
    <property type="match status" value="1"/>
</dbReference>
<dbReference type="Pfam" id="PF13715">
    <property type="entry name" value="CarbopepD_reg_2"/>
    <property type="match status" value="1"/>
</dbReference>
<feature type="domain" description="TonB-dependent receptor-like beta-barrel" evidence="11">
    <location>
        <begin position="393"/>
        <end position="891"/>
    </location>
</feature>
<dbReference type="GO" id="GO:0009279">
    <property type="term" value="C:cell outer membrane"/>
    <property type="evidence" value="ECO:0007669"/>
    <property type="project" value="UniProtKB-SubCell"/>
</dbReference>
<evidence type="ECO:0000313" key="13">
    <source>
        <dbReference type="EMBL" id="EGN55828.1"/>
    </source>
</evidence>
<evidence type="ECO:0000256" key="2">
    <source>
        <dbReference type="ARBA" id="ARBA00022448"/>
    </source>
</evidence>
<evidence type="ECO:0000259" key="12">
    <source>
        <dbReference type="Pfam" id="PF07715"/>
    </source>
</evidence>
<keyword evidence="5 9" id="KW-0798">TonB box</keyword>
<protein>
    <submittedName>
        <fullName evidence="13">TonB-dependent receptor plug</fullName>
    </submittedName>
</protein>
<sequence length="1020" mass="112032">MMKQVKFKMPRRALVLTGGLLLAASSWAQSGAIKGQVKDAAGEPVMGATITANGKAVGVTDLDGNYSINVAPGTEITISYIGMTPQKVAAANGAVITLKDDSKALNEVVVIGYGVAKKKDLTGSVSQLAPDTKNKGLVVNAQDMIEGKVAGVSVTSDGGIPGGGSTIRIRGGASLNASNNPLYVIDGIAMDDTGVKGLANPLSMINPQDIESFTVLKDASATAIYGSRGSNGVIIITTKKGHGGLKVAYNGSMTVSQKRKTLDVMDGDEYRGLIEQRYGKSSGTYGLLGKANTNWQDEIYRTALSQDHGVSVSGTVAKVLPFRVSAGYTDQQGILKTSDFKRYTGSLSLTPNLFEDHLKINVNVKGMWSKSRFANTNAVSAAVYMDPTHSVVDDTFTGHQYFNNYYAWTNNSVLTSPTTWYLQNTNAPKNPVALLEGKNDRAISRDLVMSGDVDYMVHGLEDLHLHATGGIDIAYGDQRTDVEPWCPDASFYGSYGFDRILKRNYQGSVYAMYTHDFNDQLKNHFDVMAGAEESHFWRNQHKRTLSYLDAYNGKFSQVNTDTGVDYDGDGVKDDYHYKTENYLVSYFGRANWSILDRYYLNATFRADGSSRFKKHWGYFPSASFMWKVKDESFLRSAKWLSELNYRMSYGQTGQQEGIGDYGYIANYTMNSGDGSYYQVIGNGNLARPNAYNPDITWETTTTYDLGLDWSVLDRRLSGSFDWYYRKTTDLLNTVTVPAGSNFRNKVTSNIGDMTNTGFEASVKWVALDSKDWRWTLNYNLTYNRNKITKLMSDEAGYVVLTGGISSGTGNNCQAQSVGHTSNAFYVYQQVYDKDGKPLEGVVVDRNGDGQITSADRYFYKSPVAPVTMGLGSRLEYKNWDLGMNFRASIGNYVFNDLAAGMANVSNTAIAQTVNGAFLQNRLLSSVGDNWQSYGVTAVLSDRWVQNASFLKCDNITLGYSFDNLFKTGSYHGLAGRVYGTVNNVFTITKYKGIDPEVYGGIDNNVYPRPISFIVGLSLNF</sequence>
<dbReference type="InterPro" id="IPR000531">
    <property type="entry name" value="Beta-barrel_TonB"/>
</dbReference>
<evidence type="ECO:0000256" key="3">
    <source>
        <dbReference type="ARBA" id="ARBA00022452"/>
    </source>
</evidence>
<dbReference type="InterPro" id="IPR039426">
    <property type="entry name" value="TonB-dep_rcpt-like"/>
</dbReference>
<evidence type="ECO:0000256" key="4">
    <source>
        <dbReference type="ARBA" id="ARBA00022692"/>
    </source>
</evidence>
<dbReference type="InterPro" id="IPR008969">
    <property type="entry name" value="CarboxyPept-like_regulatory"/>
</dbReference>
<evidence type="ECO:0000313" key="14">
    <source>
        <dbReference type="Proteomes" id="UP000002772"/>
    </source>
</evidence>
<dbReference type="STRING" id="688246.Premu_0346"/>
<evidence type="ECO:0000256" key="9">
    <source>
        <dbReference type="RuleBase" id="RU003357"/>
    </source>
</evidence>
<evidence type="ECO:0000256" key="8">
    <source>
        <dbReference type="PROSITE-ProRule" id="PRU01360"/>
    </source>
</evidence>
<dbReference type="Pfam" id="PF07715">
    <property type="entry name" value="Plug"/>
    <property type="match status" value="1"/>
</dbReference>
<evidence type="ECO:0000256" key="5">
    <source>
        <dbReference type="ARBA" id="ARBA00023077"/>
    </source>
</evidence>
<comment type="similarity">
    <text evidence="8 9">Belongs to the TonB-dependent receptor family.</text>
</comment>
<dbReference type="Gene3D" id="2.170.130.10">
    <property type="entry name" value="TonB-dependent receptor, plug domain"/>
    <property type="match status" value="1"/>
</dbReference>
<dbReference type="AlphaFoldDB" id="F8NAM8"/>
<evidence type="ECO:0000256" key="7">
    <source>
        <dbReference type="ARBA" id="ARBA00023237"/>
    </source>
</evidence>
<name>F8NAM8_9BACT</name>
<dbReference type="InterPro" id="IPR012910">
    <property type="entry name" value="Plug_dom"/>
</dbReference>
<comment type="subcellular location">
    <subcellularLocation>
        <location evidence="1 8">Cell outer membrane</location>
        <topology evidence="1 8">Multi-pass membrane protein</topology>
    </subcellularLocation>
</comment>
<evidence type="ECO:0000259" key="11">
    <source>
        <dbReference type="Pfam" id="PF00593"/>
    </source>
</evidence>
<dbReference type="InterPro" id="IPR036942">
    <property type="entry name" value="Beta-barrel_TonB_sf"/>
</dbReference>
<dbReference type="InterPro" id="IPR023996">
    <property type="entry name" value="TonB-dep_OMP_SusC/RagA"/>
</dbReference>
<dbReference type="PROSITE" id="PS52016">
    <property type="entry name" value="TONB_DEPENDENT_REC_3"/>
    <property type="match status" value="1"/>
</dbReference>
<dbReference type="Proteomes" id="UP000002772">
    <property type="component" value="Unassembled WGS sequence"/>
</dbReference>
<accession>F8NAM8</accession>
<dbReference type="InterPro" id="IPR023997">
    <property type="entry name" value="TonB-dep_OMP_SusC/RagA_CS"/>
</dbReference>
<reference evidence="14" key="1">
    <citation type="journal article" date="2011" name="Stand. Genomic Sci.">
        <title>Non-contiguous finished genome sequence of the opportunistic oral pathogen Prevotella multisaccharivorax type strain (PPPA20).</title>
        <authorList>
            <person name="Pati A."/>
            <person name="Gronow S."/>
            <person name="Lu M."/>
            <person name="Lapidus A."/>
            <person name="Nolan M."/>
            <person name="Lucas S."/>
            <person name="Hammon N."/>
            <person name="Deshpande S."/>
            <person name="Cheng J.F."/>
            <person name="Tapia R."/>
            <person name="Han C."/>
            <person name="Goodwin L."/>
            <person name="Pitluck S."/>
            <person name="Liolios K."/>
            <person name="Pagani I."/>
            <person name="Mavromatis K."/>
            <person name="Mikhailova N."/>
            <person name="Huntemann M."/>
            <person name="Chen A."/>
            <person name="Palaniappan K."/>
            <person name="Land M."/>
            <person name="Hauser L."/>
            <person name="Detter J.C."/>
            <person name="Brambilla E.M."/>
            <person name="Rohde M."/>
            <person name="Goker M."/>
            <person name="Woyke T."/>
            <person name="Bristow J."/>
            <person name="Eisen J.A."/>
            <person name="Markowitz V."/>
            <person name="Hugenholtz P."/>
            <person name="Kyrpides N.C."/>
            <person name="Klenk H.P."/>
            <person name="Ivanova N."/>
        </authorList>
    </citation>
    <scope>NUCLEOTIDE SEQUENCE [LARGE SCALE GENOMIC DNA]</scope>
    <source>
        <strain evidence="14">DSM 17128</strain>
    </source>
</reference>
<dbReference type="InterPro" id="IPR037066">
    <property type="entry name" value="Plug_dom_sf"/>
</dbReference>
<dbReference type="Gene3D" id="2.40.170.20">
    <property type="entry name" value="TonB-dependent receptor, beta-barrel domain"/>
    <property type="match status" value="1"/>
</dbReference>
<keyword evidence="6 8" id="KW-0472">Membrane</keyword>
<evidence type="ECO:0000256" key="1">
    <source>
        <dbReference type="ARBA" id="ARBA00004571"/>
    </source>
</evidence>
<evidence type="ECO:0000256" key="10">
    <source>
        <dbReference type="SAM" id="SignalP"/>
    </source>
</evidence>
<keyword evidence="2 8" id="KW-0813">Transport</keyword>
<feature type="chain" id="PRO_5003381263" evidence="10">
    <location>
        <begin position="29"/>
        <end position="1020"/>
    </location>
</feature>
<keyword evidence="7 8" id="KW-0998">Cell outer membrane</keyword>
<keyword evidence="13" id="KW-0675">Receptor</keyword>
<feature type="domain" description="TonB-dependent receptor plug" evidence="12">
    <location>
        <begin position="117"/>
        <end position="233"/>
    </location>
</feature>
<dbReference type="NCBIfam" id="TIGR04056">
    <property type="entry name" value="OMP_RagA_SusC"/>
    <property type="match status" value="1"/>
</dbReference>
<gene>
    <name evidence="13" type="ORF">Premu_0346</name>
</gene>
<feature type="signal peptide" evidence="10">
    <location>
        <begin position="1"/>
        <end position="28"/>
    </location>
</feature>
<organism evidence="13 14">
    <name type="scientific">Hallella multisaccharivorax DSM 17128</name>
    <dbReference type="NCBI Taxonomy" id="688246"/>
    <lineage>
        <taxon>Bacteria</taxon>
        <taxon>Pseudomonadati</taxon>
        <taxon>Bacteroidota</taxon>
        <taxon>Bacteroidia</taxon>
        <taxon>Bacteroidales</taxon>
        <taxon>Prevotellaceae</taxon>
        <taxon>Hallella</taxon>
    </lineage>
</organism>
<dbReference type="EMBL" id="GL945017">
    <property type="protein sequence ID" value="EGN55828.1"/>
    <property type="molecule type" value="Genomic_DNA"/>
</dbReference>
<proteinExistence type="inferred from homology"/>
<keyword evidence="4 8" id="KW-0812">Transmembrane</keyword>
<dbReference type="SUPFAM" id="SSF49464">
    <property type="entry name" value="Carboxypeptidase regulatory domain-like"/>
    <property type="match status" value="1"/>
</dbReference>
<dbReference type="eggNOG" id="COG4771">
    <property type="taxonomic scope" value="Bacteria"/>
</dbReference>
<keyword evidence="14" id="KW-1185">Reference proteome</keyword>
<keyword evidence="10" id="KW-0732">Signal</keyword>
<evidence type="ECO:0000256" key="6">
    <source>
        <dbReference type="ARBA" id="ARBA00023136"/>
    </source>
</evidence>
<dbReference type="HOGENOM" id="CLU_004317_0_2_10"/>
<dbReference type="Pfam" id="PF00593">
    <property type="entry name" value="TonB_dep_Rec_b-barrel"/>
    <property type="match status" value="1"/>
</dbReference>